<evidence type="ECO:0000313" key="3">
    <source>
        <dbReference type="Proteomes" id="UP000778797"/>
    </source>
</evidence>
<evidence type="ECO:0000256" key="1">
    <source>
        <dbReference type="SAM" id="Phobius"/>
    </source>
</evidence>
<proteinExistence type="predicted"/>
<sequence>MILSKFLVKLIYALLNNGLSEVINKIDINYIILPLLVLIFVLYTIASEQLKKIESQ</sequence>
<name>A0ABS8ENM8_9FLAO</name>
<dbReference type="RefSeq" id="WP_227476957.1">
    <property type="nucleotide sequence ID" value="NZ_JAFMPT010000008.1"/>
</dbReference>
<protein>
    <submittedName>
        <fullName evidence="2">Uncharacterized protein</fullName>
    </submittedName>
</protein>
<reference evidence="2" key="1">
    <citation type="submission" date="2021-03" db="EMBL/GenBank/DDBJ databases">
        <authorList>
            <person name="Ping X."/>
        </authorList>
    </citation>
    <scope>NUCLEOTIDE SEQUENCE</scope>
    <source>
        <strain evidence="2">E313</strain>
    </source>
</reference>
<evidence type="ECO:0000313" key="2">
    <source>
        <dbReference type="EMBL" id="MCC1484511.1"/>
    </source>
</evidence>
<accession>A0ABS8ENM8</accession>
<dbReference type="Proteomes" id="UP000778797">
    <property type="component" value="Unassembled WGS sequence"/>
</dbReference>
<dbReference type="EMBL" id="JAFMPT010000008">
    <property type="protein sequence ID" value="MCC1484511.1"/>
    <property type="molecule type" value="Genomic_DNA"/>
</dbReference>
<keyword evidence="3" id="KW-1185">Reference proteome</keyword>
<keyword evidence="1" id="KW-0472">Membrane</keyword>
<feature type="transmembrane region" description="Helical" evidence="1">
    <location>
        <begin position="30"/>
        <end position="46"/>
    </location>
</feature>
<organism evidence="2 3">
    <name type="scientific">Winogradskyella immobilis</name>
    <dbReference type="NCBI Taxonomy" id="2816852"/>
    <lineage>
        <taxon>Bacteria</taxon>
        <taxon>Pseudomonadati</taxon>
        <taxon>Bacteroidota</taxon>
        <taxon>Flavobacteriia</taxon>
        <taxon>Flavobacteriales</taxon>
        <taxon>Flavobacteriaceae</taxon>
        <taxon>Winogradskyella</taxon>
    </lineage>
</organism>
<keyword evidence="1" id="KW-1133">Transmembrane helix</keyword>
<reference evidence="2" key="2">
    <citation type="submission" date="2021-10" db="EMBL/GenBank/DDBJ databases">
        <title>Genome of Winogradskyella sp. E313.</title>
        <authorList>
            <person name="Zhou Y."/>
        </authorList>
    </citation>
    <scope>NUCLEOTIDE SEQUENCE</scope>
    <source>
        <strain evidence="2">E313</strain>
    </source>
</reference>
<gene>
    <name evidence="2" type="ORF">J1C55_07930</name>
</gene>
<comment type="caution">
    <text evidence="2">The sequence shown here is derived from an EMBL/GenBank/DDBJ whole genome shotgun (WGS) entry which is preliminary data.</text>
</comment>
<keyword evidence="1" id="KW-0812">Transmembrane</keyword>